<protein>
    <submittedName>
        <fullName evidence="1">Uncharacterized protein</fullName>
    </submittedName>
</protein>
<accession>A0A0F9J5U3</accession>
<dbReference type="EMBL" id="LAZR01010816">
    <property type="protein sequence ID" value="KKM64898.1"/>
    <property type="molecule type" value="Genomic_DNA"/>
</dbReference>
<comment type="caution">
    <text evidence="1">The sequence shown here is derived from an EMBL/GenBank/DDBJ whole genome shotgun (WGS) entry which is preliminary data.</text>
</comment>
<evidence type="ECO:0000313" key="1">
    <source>
        <dbReference type="EMBL" id="KKM64898.1"/>
    </source>
</evidence>
<proteinExistence type="predicted"/>
<sequence>MKYVHPNTTFESVRVMPGKPYSPYPYQQKPYVIHIKNDMALDKFGKKVPSNLPEAHIPLEEFIYRSE</sequence>
<dbReference type="AlphaFoldDB" id="A0A0F9J5U3"/>
<gene>
    <name evidence="1" type="ORF">LCGC14_1496700</name>
</gene>
<reference evidence="1" key="1">
    <citation type="journal article" date="2015" name="Nature">
        <title>Complex archaea that bridge the gap between prokaryotes and eukaryotes.</title>
        <authorList>
            <person name="Spang A."/>
            <person name="Saw J.H."/>
            <person name="Jorgensen S.L."/>
            <person name="Zaremba-Niedzwiedzka K."/>
            <person name="Martijn J."/>
            <person name="Lind A.E."/>
            <person name="van Eijk R."/>
            <person name="Schleper C."/>
            <person name="Guy L."/>
            <person name="Ettema T.J."/>
        </authorList>
    </citation>
    <scope>NUCLEOTIDE SEQUENCE</scope>
</reference>
<name>A0A0F9J5U3_9ZZZZ</name>
<organism evidence="1">
    <name type="scientific">marine sediment metagenome</name>
    <dbReference type="NCBI Taxonomy" id="412755"/>
    <lineage>
        <taxon>unclassified sequences</taxon>
        <taxon>metagenomes</taxon>
        <taxon>ecological metagenomes</taxon>
    </lineage>
</organism>